<dbReference type="Pfam" id="PF08031">
    <property type="entry name" value="BBE"/>
    <property type="match status" value="1"/>
</dbReference>
<comment type="similarity">
    <text evidence="1">Belongs to the oxygen-dependent FAD-linked oxidoreductase family.</text>
</comment>
<accession>A0AA39L5R7</accession>
<evidence type="ECO:0000313" key="6">
    <source>
        <dbReference type="Proteomes" id="UP001175261"/>
    </source>
</evidence>
<evidence type="ECO:0000256" key="1">
    <source>
        <dbReference type="ARBA" id="ARBA00005466"/>
    </source>
</evidence>
<dbReference type="InterPro" id="IPR012951">
    <property type="entry name" value="BBE"/>
</dbReference>
<feature type="chain" id="PRO_5041290588" description="FAD-binding PCMH-type domain-containing protein" evidence="3">
    <location>
        <begin position="24"/>
        <end position="582"/>
    </location>
</feature>
<protein>
    <recommendedName>
        <fullName evidence="4">FAD-binding PCMH-type domain-containing protein</fullName>
    </recommendedName>
</protein>
<comment type="caution">
    <text evidence="5">The sequence shown here is derived from an EMBL/GenBank/DDBJ whole genome shotgun (WGS) entry which is preliminary data.</text>
</comment>
<keyword evidence="3" id="KW-0732">Signal</keyword>
<dbReference type="PANTHER" id="PTHR13878:SF91">
    <property type="entry name" value="FAD BINDING DOMAIN PROTEIN (AFU_ORTHOLOGUE AFUA_6G12070)-RELATED"/>
    <property type="match status" value="1"/>
</dbReference>
<reference evidence="5" key="1">
    <citation type="submission" date="2022-10" db="EMBL/GenBank/DDBJ databases">
        <title>Determination and structural analysis of whole genome sequence of Sarocladium strictum F4-1.</title>
        <authorList>
            <person name="Hu L."/>
            <person name="Jiang Y."/>
        </authorList>
    </citation>
    <scope>NUCLEOTIDE SEQUENCE</scope>
    <source>
        <strain evidence="5">F4-1</strain>
    </source>
</reference>
<proteinExistence type="inferred from homology"/>
<sequence length="582" mass="62713">MQISLSAAALASGLLLFPSVAVAGPLGPLPLPDVKISLNDGCRCLPGDACWPSVQEWQRLNQTVDGRLVATVPIGSPCHDPHYDEAACKQLQDDWLLPQTHLPSSSSLMQPFFANQSCDPFTDKDTPCKLGNYVVYSVNVAEPKHVAAALKFCKEKNIRPVVRSTGHDFLGRSSGAGGLGIWMWNLKSTQVLDYSDKFYTGPALKVDSGVLGAEAVEAAAAKGLAVVTGECPTVAVAGGYTQGGGHSALSTAYGLAADQTLEFQVVTADGQVRTASRTQNSDLYWALSGGGGGNYAVVMSVTIRAHPAGQVGGAKLAMSAQYTTPEKWEQAIAAFHKLLPGMIDQGASVVYYVSNQIFAISPLTVMNSTGDAVRDEILAPFTAKLAELLIPSQVSYTTLSYLDHYDTYMGPLPWGHIEVSAYQFGSRLIPKSLLVDEPDKFQSAITNLTNNGVLAVGSAAAYKSRFDVSNSVLPAWRDAYIQMQLTTPWSNDPSQLGAMINAQHRITNEFNPQLARITPTSGAYMNEADFREPNWKQTWFGDNYAKLLAVKKKYDPENLLYMFKGVGSDAWTVAESGRMCRT</sequence>
<keyword evidence="6" id="KW-1185">Reference proteome</keyword>
<dbReference type="SUPFAM" id="SSF56176">
    <property type="entry name" value="FAD-binding/transporter-associated domain-like"/>
    <property type="match status" value="1"/>
</dbReference>
<feature type="signal peptide" evidence="3">
    <location>
        <begin position="1"/>
        <end position="23"/>
    </location>
</feature>
<dbReference type="EMBL" id="JAPDFR010000006">
    <property type="protein sequence ID" value="KAK0385546.1"/>
    <property type="molecule type" value="Genomic_DNA"/>
</dbReference>
<evidence type="ECO:0000256" key="3">
    <source>
        <dbReference type="SAM" id="SignalP"/>
    </source>
</evidence>
<feature type="domain" description="FAD-binding PCMH-type" evidence="4">
    <location>
        <begin position="128"/>
        <end position="308"/>
    </location>
</feature>
<dbReference type="Gene3D" id="3.30.465.10">
    <property type="match status" value="2"/>
</dbReference>
<evidence type="ECO:0000256" key="2">
    <source>
        <dbReference type="ARBA" id="ARBA00023002"/>
    </source>
</evidence>
<keyword evidence="2" id="KW-0560">Oxidoreductase</keyword>
<dbReference type="GO" id="GO:0016491">
    <property type="term" value="F:oxidoreductase activity"/>
    <property type="evidence" value="ECO:0007669"/>
    <property type="project" value="UniProtKB-KW"/>
</dbReference>
<dbReference type="PROSITE" id="PS51387">
    <property type="entry name" value="FAD_PCMH"/>
    <property type="match status" value="1"/>
</dbReference>
<gene>
    <name evidence="5" type="ORF">NLU13_6725</name>
</gene>
<dbReference type="InterPro" id="IPR036318">
    <property type="entry name" value="FAD-bd_PCMH-like_sf"/>
</dbReference>
<name>A0AA39L5R7_SARSR</name>
<dbReference type="PANTHER" id="PTHR13878">
    <property type="entry name" value="GULONOLACTONE OXIDASE"/>
    <property type="match status" value="1"/>
</dbReference>
<organism evidence="5 6">
    <name type="scientific">Sarocladium strictum</name>
    <name type="common">Black bundle disease fungus</name>
    <name type="synonym">Acremonium strictum</name>
    <dbReference type="NCBI Taxonomy" id="5046"/>
    <lineage>
        <taxon>Eukaryota</taxon>
        <taxon>Fungi</taxon>
        <taxon>Dikarya</taxon>
        <taxon>Ascomycota</taxon>
        <taxon>Pezizomycotina</taxon>
        <taxon>Sordariomycetes</taxon>
        <taxon>Hypocreomycetidae</taxon>
        <taxon>Hypocreales</taxon>
        <taxon>Sarocladiaceae</taxon>
        <taxon>Sarocladium</taxon>
    </lineage>
</organism>
<evidence type="ECO:0000313" key="5">
    <source>
        <dbReference type="EMBL" id="KAK0385546.1"/>
    </source>
</evidence>
<dbReference type="InterPro" id="IPR016166">
    <property type="entry name" value="FAD-bd_PCMH"/>
</dbReference>
<dbReference type="GO" id="GO:0071949">
    <property type="term" value="F:FAD binding"/>
    <property type="evidence" value="ECO:0007669"/>
    <property type="project" value="InterPro"/>
</dbReference>
<dbReference type="Pfam" id="PF01565">
    <property type="entry name" value="FAD_binding_4"/>
    <property type="match status" value="1"/>
</dbReference>
<dbReference type="InterPro" id="IPR016169">
    <property type="entry name" value="FAD-bd_PCMH_sub2"/>
</dbReference>
<dbReference type="InterPro" id="IPR050432">
    <property type="entry name" value="FAD-linked_Oxidoreductases_BP"/>
</dbReference>
<evidence type="ECO:0000259" key="4">
    <source>
        <dbReference type="PROSITE" id="PS51387"/>
    </source>
</evidence>
<dbReference type="AlphaFoldDB" id="A0AA39L5R7"/>
<dbReference type="Proteomes" id="UP001175261">
    <property type="component" value="Unassembled WGS sequence"/>
</dbReference>
<dbReference type="InterPro" id="IPR006094">
    <property type="entry name" value="Oxid_FAD_bind_N"/>
</dbReference>